<dbReference type="RefSeq" id="WP_184726336.1">
    <property type="nucleotide sequence ID" value="NZ_JACHIW010000001.1"/>
</dbReference>
<keyword evidence="2" id="KW-0732">Signal</keyword>
<evidence type="ECO:0000313" key="3">
    <source>
        <dbReference type="EMBL" id="MBB5154902.1"/>
    </source>
</evidence>
<dbReference type="EMBL" id="JACHIW010000001">
    <property type="protein sequence ID" value="MBB5154902.1"/>
    <property type="molecule type" value="Genomic_DNA"/>
</dbReference>
<comment type="caution">
    <text evidence="3">The sequence shown here is derived from an EMBL/GenBank/DDBJ whole genome shotgun (WGS) entry which is preliminary data.</text>
</comment>
<feature type="compositionally biased region" description="Low complexity" evidence="1">
    <location>
        <begin position="64"/>
        <end position="76"/>
    </location>
</feature>
<dbReference type="Proteomes" id="UP000584374">
    <property type="component" value="Unassembled WGS sequence"/>
</dbReference>
<protein>
    <submittedName>
        <fullName evidence="3">Uncharacterized protein</fullName>
    </submittedName>
</protein>
<keyword evidence="4" id="KW-1185">Reference proteome</keyword>
<feature type="chain" id="PRO_5032838338" evidence="2">
    <location>
        <begin position="32"/>
        <end position="93"/>
    </location>
</feature>
<evidence type="ECO:0000256" key="1">
    <source>
        <dbReference type="SAM" id="MobiDB-lite"/>
    </source>
</evidence>
<feature type="region of interest" description="Disordered" evidence="1">
    <location>
        <begin position="27"/>
        <end position="49"/>
    </location>
</feature>
<dbReference type="AlphaFoldDB" id="A0A840PX94"/>
<feature type="region of interest" description="Disordered" evidence="1">
    <location>
        <begin position="61"/>
        <end position="93"/>
    </location>
</feature>
<accession>A0A840PX94</accession>
<organism evidence="3 4">
    <name type="scientific">Saccharopolyspora phatthalungensis</name>
    <dbReference type="NCBI Taxonomy" id="664693"/>
    <lineage>
        <taxon>Bacteria</taxon>
        <taxon>Bacillati</taxon>
        <taxon>Actinomycetota</taxon>
        <taxon>Actinomycetes</taxon>
        <taxon>Pseudonocardiales</taxon>
        <taxon>Pseudonocardiaceae</taxon>
        <taxon>Saccharopolyspora</taxon>
    </lineage>
</organism>
<name>A0A840PX94_9PSEU</name>
<evidence type="ECO:0000313" key="4">
    <source>
        <dbReference type="Proteomes" id="UP000584374"/>
    </source>
</evidence>
<feature type="signal peptide" evidence="2">
    <location>
        <begin position="1"/>
        <end position="31"/>
    </location>
</feature>
<proteinExistence type="predicted"/>
<sequence length="93" mass="9072">MTTSVRLLGTAAALGVGVLATSLLTQPTATAASTEKPGTDGESGQGISICRPISFTGPITVECSSAPSGGSANGSADYVAKDHGEDGADEDES</sequence>
<reference evidence="3 4" key="1">
    <citation type="submission" date="2020-08" db="EMBL/GenBank/DDBJ databases">
        <title>Sequencing the genomes of 1000 actinobacteria strains.</title>
        <authorList>
            <person name="Klenk H.-P."/>
        </authorList>
    </citation>
    <scope>NUCLEOTIDE SEQUENCE [LARGE SCALE GENOMIC DNA]</scope>
    <source>
        <strain evidence="3 4">DSM 45584</strain>
    </source>
</reference>
<evidence type="ECO:0000256" key="2">
    <source>
        <dbReference type="SAM" id="SignalP"/>
    </source>
</evidence>
<gene>
    <name evidence="3" type="ORF">BJ970_002436</name>
</gene>